<dbReference type="EMBL" id="JAHHHV010000001">
    <property type="protein sequence ID" value="MBW4463856.1"/>
    <property type="molecule type" value="Genomic_DNA"/>
</dbReference>
<sequence length="294" mass="32758">MFQRLLICTSLADGMQRFVSFLPSLAANGIEQVTFLHVVPFEGRGIPHPDESEVQRAKEQLAIDPASQPANLEVKVEVQAGRPFERILETAKAERSDLVVLGTESRSLLTEKLFGSTAVSLCQSNKLPMLILRPQLISTYTVEELDLRCRHLFRYLLIPFDGSETAKRLLSTVKQRAQRSPQGLPQGLEECLLLCVIENNDRIDKIMHDSRIQAAEAQLAEAKAELEELNLKVTTRIEEGDRMSVTLDMAIDYDITAIAIATNSFGTLAELSSPSFTGELLRRSWHPVLFVPSA</sequence>
<dbReference type="Proteomes" id="UP000707356">
    <property type="component" value="Unassembled WGS sequence"/>
</dbReference>
<reference evidence="4" key="1">
    <citation type="submission" date="2021-05" db="EMBL/GenBank/DDBJ databases">
        <authorList>
            <person name="Pietrasiak N."/>
            <person name="Ward R."/>
            <person name="Stajich J.E."/>
            <person name="Kurbessoian T."/>
        </authorList>
    </citation>
    <scope>NUCLEOTIDE SEQUENCE</scope>
    <source>
        <strain evidence="4">GSE-TBD4-15B</strain>
    </source>
</reference>
<dbReference type="Gene3D" id="3.40.50.620">
    <property type="entry name" value="HUPs"/>
    <property type="match status" value="2"/>
</dbReference>
<dbReference type="Pfam" id="PF00582">
    <property type="entry name" value="Usp"/>
    <property type="match status" value="2"/>
</dbReference>
<proteinExistence type="inferred from homology"/>
<dbReference type="AlphaFoldDB" id="A0A951P6C5"/>
<dbReference type="InterPro" id="IPR006016">
    <property type="entry name" value="UspA"/>
</dbReference>
<evidence type="ECO:0000256" key="2">
    <source>
        <dbReference type="SAM" id="Coils"/>
    </source>
</evidence>
<dbReference type="SUPFAM" id="SSF52402">
    <property type="entry name" value="Adenine nucleotide alpha hydrolases-like"/>
    <property type="match status" value="2"/>
</dbReference>
<dbReference type="CDD" id="cd00293">
    <property type="entry name" value="USP-like"/>
    <property type="match status" value="1"/>
</dbReference>
<evidence type="ECO:0000256" key="1">
    <source>
        <dbReference type="ARBA" id="ARBA00008791"/>
    </source>
</evidence>
<keyword evidence="2" id="KW-0175">Coiled coil</keyword>
<evidence type="ECO:0000259" key="3">
    <source>
        <dbReference type="Pfam" id="PF00582"/>
    </source>
</evidence>
<protein>
    <submittedName>
        <fullName evidence="4">Universal stress protein</fullName>
    </submittedName>
</protein>
<feature type="domain" description="UspA" evidence="3">
    <location>
        <begin position="156"/>
        <end position="292"/>
    </location>
</feature>
<reference evidence="4" key="2">
    <citation type="journal article" date="2022" name="Microbiol. Resour. Announc.">
        <title>Metagenome Sequencing to Explore Phylogenomics of Terrestrial Cyanobacteria.</title>
        <authorList>
            <person name="Ward R.D."/>
            <person name="Stajich J.E."/>
            <person name="Johansen J.R."/>
            <person name="Huntemann M."/>
            <person name="Clum A."/>
            <person name="Foster B."/>
            <person name="Foster B."/>
            <person name="Roux S."/>
            <person name="Palaniappan K."/>
            <person name="Varghese N."/>
            <person name="Mukherjee S."/>
            <person name="Reddy T.B.K."/>
            <person name="Daum C."/>
            <person name="Copeland A."/>
            <person name="Chen I.A."/>
            <person name="Ivanova N.N."/>
            <person name="Kyrpides N.C."/>
            <person name="Shapiro N."/>
            <person name="Eloe-Fadrosh E.A."/>
            <person name="Pietrasiak N."/>
        </authorList>
    </citation>
    <scope>NUCLEOTIDE SEQUENCE</scope>
    <source>
        <strain evidence="4">GSE-TBD4-15B</strain>
    </source>
</reference>
<evidence type="ECO:0000313" key="4">
    <source>
        <dbReference type="EMBL" id="MBW4463856.1"/>
    </source>
</evidence>
<comment type="caution">
    <text evidence="4">The sequence shown here is derived from an EMBL/GenBank/DDBJ whole genome shotgun (WGS) entry which is preliminary data.</text>
</comment>
<gene>
    <name evidence="4" type="ORF">KME07_00240</name>
</gene>
<dbReference type="InterPro" id="IPR014729">
    <property type="entry name" value="Rossmann-like_a/b/a_fold"/>
</dbReference>
<dbReference type="PANTHER" id="PTHR46268:SF22">
    <property type="entry name" value="SENSOR PROTEIN KDPD-RELATED"/>
    <property type="match status" value="1"/>
</dbReference>
<name>A0A951P6C5_9CYAN</name>
<feature type="coiled-coil region" evidence="2">
    <location>
        <begin position="205"/>
        <end position="239"/>
    </location>
</feature>
<comment type="similarity">
    <text evidence="1">Belongs to the universal stress protein A family.</text>
</comment>
<accession>A0A951P6C5</accession>
<evidence type="ECO:0000313" key="5">
    <source>
        <dbReference type="Proteomes" id="UP000707356"/>
    </source>
</evidence>
<feature type="domain" description="UspA" evidence="3">
    <location>
        <begin position="1"/>
        <end position="133"/>
    </location>
</feature>
<organism evidence="4 5">
    <name type="scientific">Pegethrix bostrychoides GSE-TBD4-15B</name>
    <dbReference type="NCBI Taxonomy" id="2839662"/>
    <lineage>
        <taxon>Bacteria</taxon>
        <taxon>Bacillati</taxon>
        <taxon>Cyanobacteriota</taxon>
        <taxon>Cyanophyceae</taxon>
        <taxon>Oculatellales</taxon>
        <taxon>Oculatellaceae</taxon>
        <taxon>Pegethrix</taxon>
    </lineage>
</organism>
<dbReference type="PANTHER" id="PTHR46268">
    <property type="entry name" value="STRESS RESPONSE PROTEIN NHAX"/>
    <property type="match status" value="1"/>
</dbReference>